<dbReference type="AlphaFoldDB" id="A0AAW2K5K6"/>
<comment type="caution">
    <text evidence="1">The sequence shown here is derived from an EMBL/GenBank/DDBJ whole genome shotgun (WGS) entry which is preliminary data.</text>
</comment>
<dbReference type="Pfam" id="PF14223">
    <property type="entry name" value="Retrotran_gag_2"/>
    <property type="match status" value="1"/>
</dbReference>
<accession>A0AAW2K5K6</accession>
<protein>
    <submittedName>
        <fullName evidence="1">Uncharacterized protein</fullName>
    </submittedName>
</protein>
<dbReference type="EMBL" id="JACGWJ010000030">
    <property type="protein sequence ID" value="KAL0301603.1"/>
    <property type="molecule type" value="Genomic_DNA"/>
</dbReference>
<sequence length="137" mass="15824">MSARFTMLSCMHDNLIREYEKYLTAKELWEVLKVAYGSTSATRLGALTFRFNQYVLDPKHSMIQHLDVMKDMIRELQNAGCELSDKQQDLVVLRSLPEQTRGHVELVLMHNEHINTFDSVASHLKLGADCRESERAQ</sequence>
<name>A0AAW2K5K6_SESRA</name>
<evidence type="ECO:0000313" key="1">
    <source>
        <dbReference type="EMBL" id="KAL0301603.1"/>
    </source>
</evidence>
<organism evidence="1">
    <name type="scientific">Sesamum radiatum</name>
    <name type="common">Black benniseed</name>
    <dbReference type="NCBI Taxonomy" id="300843"/>
    <lineage>
        <taxon>Eukaryota</taxon>
        <taxon>Viridiplantae</taxon>
        <taxon>Streptophyta</taxon>
        <taxon>Embryophyta</taxon>
        <taxon>Tracheophyta</taxon>
        <taxon>Spermatophyta</taxon>
        <taxon>Magnoliopsida</taxon>
        <taxon>eudicotyledons</taxon>
        <taxon>Gunneridae</taxon>
        <taxon>Pentapetalae</taxon>
        <taxon>asterids</taxon>
        <taxon>lamiids</taxon>
        <taxon>Lamiales</taxon>
        <taxon>Pedaliaceae</taxon>
        <taxon>Sesamum</taxon>
    </lineage>
</organism>
<reference evidence="1" key="1">
    <citation type="submission" date="2020-06" db="EMBL/GenBank/DDBJ databases">
        <authorList>
            <person name="Li T."/>
            <person name="Hu X."/>
            <person name="Zhang T."/>
            <person name="Song X."/>
            <person name="Zhang H."/>
            <person name="Dai N."/>
            <person name="Sheng W."/>
            <person name="Hou X."/>
            <person name="Wei L."/>
        </authorList>
    </citation>
    <scope>NUCLEOTIDE SEQUENCE</scope>
    <source>
        <strain evidence="1">G02</strain>
        <tissue evidence="1">Leaf</tissue>
    </source>
</reference>
<gene>
    <name evidence="1" type="ORF">Sradi_6437100</name>
</gene>
<reference evidence="1" key="2">
    <citation type="journal article" date="2024" name="Plant">
        <title>Genomic evolution and insights into agronomic trait innovations of Sesamum species.</title>
        <authorList>
            <person name="Miao H."/>
            <person name="Wang L."/>
            <person name="Qu L."/>
            <person name="Liu H."/>
            <person name="Sun Y."/>
            <person name="Le M."/>
            <person name="Wang Q."/>
            <person name="Wei S."/>
            <person name="Zheng Y."/>
            <person name="Lin W."/>
            <person name="Duan Y."/>
            <person name="Cao H."/>
            <person name="Xiong S."/>
            <person name="Wang X."/>
            <person name="Wei L."/>
            <person name="Li C."/>
            <person name="Ma Q."/>
            <person name="Ju M."/>
            <person name="Zhao R."/>
            <person name="Li G."/>
            <person name="Mu C."/>
            <person name="Tian Q."/>
            <person name="Mei H."/>
            <person name="Zhang T."/>
            <person name="Gao T."/>
            <person name="Zhang H."/>
        </authorList>
    </citation>
    <scope>NUCLEOTIDE SEQUENCE</scope>
    <source>
        <strain evidence="1">G02</strain>
    </source>
</reference>
<proteinExistence type="predicted"/>